<gene>
    <name evidence="5" type="ORF">SGFS_017850</name>
</gene>
<dbReference type="InterPro" id="IPR002937">
    <property type="entry name" value="Amino_oxidase"/>
</dbReference>
<dbReference type="InterPro" id="IPR050703">
    <property type="entry name" value="Flavin_MAO"/>
</dbReference>
<evidence type="ECO:0000259" key="4">
    <source>
        <dbReference type="Pfam" id="PF01593"/>
    </source>
</evidence>
<sequence>MTYDTIVVGGGFAGLRCARDLTAAGQSVLLLEGGERLGGRAYRRRSATSPSLDVEIGGAYIHRHHHPRLAAELDKYRVRTEPAPEATVFRNRLGPGSHDSAFPIPVEEAAEAEAGLYRLLSDAHRIDVEAGLDTQGLEDLDVPLLTYIDSLKLPPVTRQLVLSWGWNMMGQPVTEASALWALQFVAAHGYSVLGVVLSLDEVISDGTTALVEAMAAEVPDIRMQAVVESVHQGARSAEVVVRGGEVLVARDVVIATPLNTWRTIRFDPPLPPDRASVVAEGHGCRGLKILVQVTGAPEGISCTGDGVFPTLYDYMPAEDGGRILVAFTDCSSFDPTDREAVEAAVHHYLPEVTVVGVDCHDWSSDPLFLGAWVSPKVGQFSKVHKALGESYGSVHFAGSDVSLRFPGYLEGALETADRVVEEILRKRQDH</sequence>
<proteinExistence type="inferred from homology"/>
<evidence type="ECO:0000256" key="1">
    <source>
        <dbReference type="ARBA" id="ARBA00001974"/>
    </source>
</evidence>
<organism evidence="5 6">
    <name type="scientific">Streptomyces graminofaciens</name>
    <dbReference type="NCBI Taxonomy" id="68212"/>
    <lineage>
        <taxon>Bacteria</taxon>
        <taxon>Bacillati</taxon>
        <taxon>Actinomycetota</taxon>
        <taxon>Actinomycetes</taxon>
        <taxon>Kitasatosporales</taxon>
        <taxon>Streptomycetaceae</taxon>
        <taxon>Streptomyces</taxon>
    </lineage>
</organism>
<evidence type="ECO:0000313" key="6">
    <source>
        <dbReference type="Proteomes" id="UP001321542"/>
    </source>
</evidence>
<reference evidence="5 6" key="1">
    <citation type="journal article" date="2010" name="ChemBioChem">
        <title>Cloning and characterization of the biosynthetic gene cluster of 16-membered macrolide antibiotic FD-891: involvement of a dual functional cytochrome P450 monooxygenase catalyzing epoxidation and hydroxylation.</title>
        <authorList>
            <person name="Kudo F."/>
            <person name="Motegi A."/>
            <person name="Mizoue K."/>
            <person name="Eguchi T."/>
        </authorList>
    </citation>
    <scope>NUCLEOTIDE SEQUENCE [LARGE SCALE GENOMIC DNA]</scope>
    <source>
        <strain evidence="5 6">A-8890</strain>
    </source>
</reference>
<protein>
    <recommendedName>
        <fullName evidence="4">Amine oxidase domain-containing protein</fullName>
    </recommendedName>
</protein>
<name>A0ABM7F3S9_9ACTN</name>
<dbReference type="Proteomes" id="UP001321542">
    <property type="component" value="Chromosome"/>
</dbReference>
<dbReference type="PANTHER" id="PTHR43563:SF1">
    <property type="entry name" value="AMINE OXIDASE [FLAVIN-CONTAINING] B"/>
    <property type="match status" value="1"/>
</dbReference>
<dbReference type="RefSeq" id="WP_286249111.1">
    <property type="nucleotide sequence ID" value="NZ_AP018448.1"/>
</dbReference>
<dbReference type="Pfam" id="PF01593">
    <property type="entry name" value="Amino_oxidase"/>
    <property type="match status" value="1"/>
</dbReference>
<dbReference type="EMBL" id="AP018448">
    <property type="protein sequence ID" value="BBC30491.1"/>
    <property type="molecule type" value="Genomic_DNA"/>
</dbReference>
<keyword evidence="6" id="KW-1185">Reference proteome</keyword>
<reference evidence="5 6" key="2">
    <citation type="journal article" date="2023" name="ChemBioChem">
        <title>Acyltransferase Domain Exchange between Two Independent Type I Polyketide Synthases in the Same Producer Strain of Macrolide Antibiotics.</title>
        <authorList>
            <person name="Kudo F."/>
            <person name="Kishikawa K."/>
            <person name="Tsuboi K."/>
            <person name="Kido T."/>
            <person name="Usui T."/>
            <person name="Hashimoto J."/>
            <person name="Shin-Ya K."/>
            <person name="Miyanaga A."/>
            <person name="Eguchi T."/>
        </authorList>
    </citation>
    <scope>NUCLEOTIDE SEQUENCE [LARGE SCALE GENOMIC DNA]</scope>
    <source>
        <strain evidence="5 6">A-8890</strain>
    </source>
</reference>
<evidence type="ECO:0000256" key="2">
    <source>
        <dbReference type="ARBA" id="ARBA00005995"/>
    </source>
</evidence>
<dbReference type="Gene3D" id="3.90.660.10">
    <property type="match status" value="2"/>
</dbReference>
<feature type="domain" description="Amine oxidase" evidence="4">
    <location>
        <begin position="12"/>
        <end position="424"/>
    </location>
</feature>
<evidence type="ECO:0000256" key="3">
    <source>
        <dbReference type="ARBA" id="ARBA00023002"/>
    </source>
</evidence>
<comment type="cofactor">
    <cofactor evidence="1">
        <name>FAD</name>
        <dbReference type="ChEBI" id="CHEBI:57692"/>
    </cofactor>
</comment>
<accession>A0ABM7F3S9</accession>
<dbReference type="InterPro" id="IPR001613">
    <property type="entry name" value="Flavin_amine_oxidase"/>
</dbReference>
<dbReference type="PANTHER" id="PTHR43563">
    <property type="entry name" value="AMINE OXIDASE"/>
    <property type="match status" value="1"/>
</dbReference>
<dbReference type="PRINTS" id="PR00757">
    <property type="entry name" value="AMINEOXDASEF"/>
</dbReference>
<dbReference type="InterPro" id="IPR036188">
    <property type="entry name" value="FAD/NAD-bd_sf"/>
</dbReference>
<comment type="similarity">
    <text evidence="2">Belongs to the flavin monoamine oxidase family.</text>
</comment>
<keyword evidence="3" id="KW-0560">Oxidoreductase</keyword>
<evidence type="ECO:0000313" key="5">
    <source>
        <dbReference type="EMBL" id="BBC30491.1"/>
    </source>
</evidence>
<dbReference type="Gene3D" id="3.50.50.60">
    <property type="entry name" value="FAD/NAD(P)-binding domain"/>
    <property type="match status" value="2"/>
</dbReference>
<dbReference type="SUPFAM" id="SSF51905">
    <property type="entry name" value="FAD/NAD(P)-binding domain"/>
    <property type="match status" value="1"/>
</dbReference>